<dbReference type="AlphaFoldDB" id="A0A9W3ABE7"/>
<dbReference type="OrthoDB" id="10301411at2759"/>
<dbReference type="GeneID" id="106072269"/>
<dbReference type="Proteomes" id="UP001165740">
    <property type="component" value="Chromosome 1"/>
</dbReference>
<evidence type="ECO:0000313" key="2">
    <source>
        <dbReference type="Proteomes" id="UP001165740"/>
    </source>
</evidence>
<evidence type="ECO:0000256" key="1">
    <source>
        <dbReference type="SAM" id="SignalP"/>
    </source>
</evidence>
<gene>
    <name evidence="3" type="primary">LOC106072269</name>
</gene>
<sequence>MLFLMLCLSVLSLCSNTAMSHSSHDLCRTSLREYIRNCSSAGSRLVRHVENYSANLELTNLSHLPIEVGNFTDLYNVLRRYKQVFRDLNTSPRAEMASSKLRAVIGATSLAVRHMEHVGRLHSPTPVERLSLPAHTHTLGQVWYVTERYKAMLSYWAFVCIEC</sequence>
<organism evidence="2 3">
    <name type="scientific">Biomphalaria glabrata</name>
    <name type="common">Bloodfluke planorb</name>
    <name type="synonym">Freshwater snail</name>
    <dbReference type="NCBI Taxonomy" id="6526"/>
    <lineage>
        <taxon>Eukaryota</taxon>
        <taxon>Metazoa</taxon>
        <taxon>Spiralia</taxon>
        <taxon>Lophotrochozoa</taxon>
        <taxon>Mollusca</taxon>
        <taxon>Gastropoda</taxon>
        <taxon>Heterobranchia</taxon>
        <taxon>Euthyneura</taxon>
        <taxon>Panpulmonata</taxon>
        <taxon>Hygrophila</taxon>
        <taxon>Lymnaeoidea</taxon>
        <taxon>Planorbidae</taxon>
        <taxon>Biomphalaria</taxon>
    </lineage>
</organism>
<protein>
    <submittedName>
        <fullName evidence="3">Uncharacterized protein LOC106072269 isoform X1</fullName>
    </submittedName>
</protein>
<name>A0A9W3ABE7_BIOGL</name>
<accession>A0A9W3ABE7</accession>
<dbReference type="RefSeq" id="XP_055884478.1">
    <property type="nucleotide sequence ID" value="XM_056028503.1"/>
</dbReference>
<proteinExistence type="predicted"/>
<keyword evidence="1" id="KW-0732">Signal</keyword>
<keyword evidence="2" id="KW-1185">Reference proteome</keyword>
<feature type="chain" id="PRO_5040888546" evidence="1">
    <location>
        <begin position="21"/>
        <end position="163"/>
    </location>
</feature>
<evidence type="ECO:0000313" key="3">
    <source>
        <dbReference type="RefSeq" id="XP_055884478.1"/>
    </source>
</evidence>
<reference evidence="3" key="1">
    <citation type="submission" date="2025-08" db="UniProtKB">
        <authorList>
            <consortium name="RefSeq"/>
        </authorList>
    </citation>
    <scope>IDENTIFICATION</scope>
</reference>
<feature type="signal peptide" evidence="1">
    <location>
        <begin position="1"/>
        <end position="20"/>
    </location>
</feature>